<dbReference type="AlphaFoldDB" id="A0A2N3WYE1"/>
<evidence type="ECO:0000313" key="1">
    <source>
        <dbReference type="EMBL" id="PKV98886.1"/>
    </source>
</evidence>
<gene>
    <name evidence="1" type="ORF">ATK86_0916</name>
</gene>
<accession>A0A2N3WYE1</accession>
<organism evidence="1 2">
    <name type="scientific">Nocardia fluminea</name>
    <dbReference type="NCBI Taxonomy" id="134984"/>
    <lineage>
        <taxon>Bacteria</taxon>
        <taxon>Bacillati</taxon>
        <taxon>Actinomycetota</taxon>
        <taxon>Actinomycetes</taxon>
        <taxon>Mycobacteriales</taxon>
        <taxon>Nocardiaceae</taxon>
        <taxon>Nocardia</taxon>
    </lineage>
</organism>
<reference evidence="1 2" key="1">
    <citation type="submission" date="2017-12" db="EMBL/GenBank/DDBJ databases">
        <title>Sequencing the genomes of 1000 Actinobacteria strains.</title>
        <authorList>
            <person name="Klenk H.-P."/>
        </authorList>
    </citation>
    <scope>NUCLEOTIDE SEQUENCE [LARGE SCALE GENOMIC DNA]</scope>
    <source>
        <strain evidence="1 2">DSM 44489</strain>
    </source>
</reference>
<proteinExistence type="predicted"/>
<protein>
    <submittedName>
        <fullName evidence="1">Uncharacterized protein</fullName>
    </submittedName>
</protein>
<keyword evidence="2" id="KW-1185">Reference proteome</keyword>
<dbReference type="EMBL" id="PJMW01000001">
    <property type="protein sequence ID" value="PKV98886.1"/>
    <property type="molecule type" value="Genomic_DNA"/>
</dbReference>
<dbReference type="Proteomes" id="UP000233766">
    <property type="component" value="Unassembled WGS sequence"/>
</dbReference>
<comment type="caution">
    <text evidence="1">The sequence shown here is derived from an EMBL/GenBank/DDBJ whole genome shotgun (WGS) entry which is preliminary data.</text>
</comment>
<sequence length="259" mass="29001">MSLRRGMGVRPGTASLSEVVVTRKRTVPDTEADSTASRRCRLRHRPSPSIRPYETCRARARNAGNEIDRVQRVVATPQVMEGVMGRPSNWMREVTGRVPMRPPGHSGHQRVVERAFWTRSSRVICRRNVLLRSVSRLRWGRGGSVMLAGSARRHEGVSGGATLECQLAKVSRSQVKWPFETSSCCPAEGQHNATFTAVGVGWGRPVWQDRRPQPRLRVRRGAGRFRRLPAVRRRPCPVRRGRPCNGRFLPAPAPAHVGC</sequence>
<name>A0A2N3WYE1_9NOCA</name>
<evidence type="ECO:0000313" key="2">
    <source>
        <dbReference type="Proteomes" id="UP000233766"/>
    </source>
</evidence>